<evidence type="ECO:0000256" key="9">
    <source>
        <dbReference type="ARBA" id="ARBA00023310"/>
    </source>
</evidence>
<evidence type="ECO:0000256" key="14">
    <source>
        <dbReference type="SAM" id="Coils"/>
    </source>
</evidence>
<keyword evidence="6 12" id="KW-1133">Transmembrane helix</keyword>
<comment type="function">
    <text evidence="10 12">F(1)F(0) ATP synthase produces ATP from ADP in the presence of a proton or sodium gradient. F-type ATPases consist of two structural domains, F(1) containing the extramembraneous catalytic core and F(0) containing the membrane proton channel, linked together by a central stalk and a peripheral stalk. During catalysis, ATP synthesis in the catalytic domain of F(1) is coupled via a rotary mechanism of the central stalk subunits to proton translocation.</text>
</comment>
<keyword evidence="12" id="KW-1003">Cell membrane</keyword>
<feature type="coiled-coil region" evidence="14">
    <location>
        <begin position="41"/>
        <end position="116"/>
    </location>
</feature>
<evidence type="ECO:0000256" key="13">
    <source>
        <dbReference type="RuleBase" id="RU003848"/>
    </source>
</evidence>
<dbReference type="GO" id="GO:0045259">
    <property type="term" value="C:proton-transporting ATP synthase complex"/>
    <property type="evidence" value="ECO:0007669"/>
    <property type="project" value="UniProtKB-KW"/>
</dbReference>
<evidence type="ECO:0000256" key="4">
    <source>
        <dbReference type="ARBA" id="ARBA00022692"/>
    </source>
</evidence>
<dbReference type="PANTHER" id="PTHR33445:SF2">
    <property type="entry name" value="ATP SYNTHASE SUBUNIT B', CHLOROPLASTIC"/>
    <property type="match status" value="1"/>
</dbReference>
<dbReference type="Pfam" id="PF00430">
    <property type="entry name" value="ATP-synt_B"/>
    <property type="match status" value="1"/>
</dbReference>
<evidence type="ECO:0000256" key="2">
    <source>
        <dbReference type="ARBA" id="ARBA00022448"/>
    </source>
</evidence>
<dbReference type="KEGG" id="sgbi:P3F81_01200"/>
<evidence type="ECO:0000256" key="12">
    <source>
        <dbReference type="HAMAP-Rule" id="MF_01398"/>
    </source>
</evidence>
<organism evidence="15 16">
    <name type="scientific">Selenobaculum gibii</name>
    <dbReference type="NCBI Taxonomy" id="3054208"/>
    <lineage>
        <taxon>Bacteria</taxon>
        <taxon>Bacillati</taxon>
        <taxon>Bacillota</taxon>
        <taxon>Negativicutes</taxon>
        <taxon>Selenomonadales</taxon>
        <taxon>Selenomonadaceae</taxon>
        <taxon>Selenobaculum</taxon>
    </lineage>
</organism>
<evidence type="ECO:0000256" key="6">
    <source>
        <dbReference type="ARBA" id="ARBA00022989"/>
    </source>
</evidence>
<keyword evidence="9 12" id="KW-0066">ATP synthesis</keyword>
<evidence type="ECO:0000313" key="16">
    <source>
        <dbReference type="Proteomes" id="UP001243623"/>
    </source>
</evidence>
<comment type="function">
    <text evidence="12">Component of the F(0) channel, it forms part of the peripheral stalk, linking F(1) to F(0).</text>
</comment>
<dbReference type="InterPro" id="IPR005864">
    <property type="entry name" value="ATP_synth_F0_bsu_bac"/>
</dbReference>
<evidence type="ECO:0000256" key="11">
    <source>
        <dbReference type="ARBA" id="ARBA00037847"/>
    </source>
</evidence>
<evidence type="ECO:0000256" key="10">
    <source>
        <dbReference type="ARBA" id="ARBA00025198"/>
    </source>
</evidence>
<dbReference type="Gene3D" id="6.10.250.1580">
    <property type="match status" value="1"/>
</dbReference>
<keyword evidence="5 12" id="KW-0375">Hydrogen ion transport</keyword>
<sequence>MIDINMTLVAQILNFLILVAILYKVAYKPLLKVLNEREAKIAGHINEAEAQQNAAEELKAEYQKQLANARIQAQEIVDKAMKAAAEERDASIAETKAETARMLKVAREEIAREQAKAIAEVRGQVVALSMAAATKVIGNNIDETVDAKLVEEFIDKIDAEKIGGLPC</sequence>
<dbReference type="GO" id="GO:0046961">
    <property type="term" value="F:proton-transporting ATPase activity, rotational mechanism"/>
    <property type="evidence" value="ECO:0007669"/>
    <property type="project" value="TreeGrafter"/>
</dbReference>
<gene>
    <name evidence="12 15" type="primary">atpF</name>
    <name evidence="15" type="ORF">P3F81_01200</name>
</gene>
<name>A0A9Y2ESI6_9FIRM</name>
<dbReference type="SUPFAM" id="SSF81573">
    <property type="entry name" value="F1F0 ATP synthase subunit B, membrane domain"/>
    <property type="match status" value="1"/>
</dbReference>
<protein>
    <recommendedName>
        <fullName evidence="12">ATP synthase subunit b</fullName>
    </recommendedName>
    <alternativeName>
        <fullName evidence="12">ATP synthase F(0) sector subunit b</fullName>
    </alternativeName>
    <alternativeName>
        <fullName evidence="12">ATPase subunit I</fullName>
    </alternativeName>
    <alternativeName>
        <fullName evidence="12">F-type ATPase subunit b</fullName>
        <shortName evidence="12">F-ATPase subunit b</shortName>
    </alternativeName>
</protein>
<evidence type="ECO:0000256" key="8">
    <source>
        <dbReference type="ARBA" id="ARBA00023136"/>
    </source>
</evidence>
<evidence type="ECO:0000256" key="1">
    <source>
        <dbReference type="ARBA" id="ARBA00005513"/>
    </source>
</evidence>
<dbReference type="AlphaFoldDB" id="A0A9Y2ESI6"/>
<keyword evidence="4 12" id="KW-0812">Transmembrane</keyword>
<dbReference type="InterPro" id="IPR028987">
    <property type="entry name" value="ATP_synth_B-like_membr_sf"/>
</dbReference>
<dbReference type="InterPro" id="IPR050059">
    <property type="entry name" value="ATP_synthase_B_chain"/>
</dbReference>
<evidence type="ECO:0000256" key="7">
    <source>
        <dbReference type="ARBA" id="ARBA00023065"/>
    </source>
</evidence>
<dbReference type="InterPro" id="IPR002146">
    <property type="entry name" value="ATP_synth_b/b'su_bac/chlpt"/>
</dbReference>
<proteinExistence type="inferred from homology"/>
<keyword evidence="2 12" id="KW-0813">Transport</keyword>
<dbReference type="PANTHER" id="PTHR33445">
    <property type="entry name" value="ATP SYNTHASE SUBUNIT B', CHLOROPLASTIC"/>
    <property type="match status" value="1"/>
</dbReference>
<evidence type="ECO:0000256" key="5">
    <source>
        <dbReference type="ARBA" id="ARBA00022781"/>
    </source>
</evidence>
<dbReference type="CDD" id="cd06503">
    <property type="entry name" value="ATP-synt_Fo_b"/>
    <property type="match status" value="1"/>
</dbReference>
<dbReference type="EMBL" id="CP120678">
    <property type="protein sequence ID" value="WIW70968.1"/>
    <property type="molecule type" value="Genomic_DNA"/>
</dbReference>
<keyword evidence="16" id="KW-1185">Reference proteome</keyword>
<reference evidence="15" key="1">
    <citation type="submission" date="2023-03" db="EMBL/GenBank/DDBJ databases">
        <title>Selenobaculum gbiensis gen. nov. sp. nov., a new bacterium isolated from the gut microbiota of IBD patient.</title>
        <authorList>
            <person name="Yeo S."/>
            <person name="Park H."/>
            <person name="Huh C.S."/>
        </authorList>
    </citation>
    <scope>NUCLEOTIDE SEQUENCE</scope>
    <source>
        <strain evidence="15">ICN-92133</strain>
    </source>
</reference>
<feature type="transmembrane region" description="Helical" evidence="12">
    <location>
        <begin position="6"/>
        <end position="27"/>
    </location>
</feature>
<dbReference type="NCBIfam" id="TIGR01144">
    <property type="entry name" value="ATP_synt_b"/>
    <property type="match status" value="1"/>
</dbReference>
<keyword evidence="14" id="KW-0175">Coiled coil</keyword>
<dbReference type="RefSeq" id="WP_147667123.1">
    <property type="nucleotide sequence ID" value="NZ_CP120678.1"/>
</dbReference>
<comment type="similarity">
    <text evidence="1 12 13">Belongs to the ATPase B chain family.</text>
</comment>
<dbReference type="GO" id="GO:0005886">
    <property type="term" value="C:plasma membrane"/>
    <property type="evidence" value="ECO:0007669"/>
    <property type="project" value="UniProtKB-SubCell"/>
</dbReference>
<keyword evidence="8 12" id="KW-0472">Membrane</keyword>
<dbReference type="GO" id="GO:0012505">
    <property type="term" value="C:endomembrane system"/>
    <property type="evidence" value="ECO:0007669"/>
    <property type="project" value="UniProtKB-SubCell"/>
</dbReference>
<dbReference type="HAMAP" id="MF_01398">
    <property type="entry name" value="ATP_synth_b_bprime"/>
    <property type="match status" value="1"/>
</dbReference>
<keyword evidence="3 12" id="KW-0138">CF(0)</keyword>
<keyword evidence="7 12" id="KW-0406">Ion transport</keyword>
<comment type="subunit">
    <text evidence="12">F-type ATPases have 2 components, F(1) - the catalytic core - and F(0) - the membrane proton channel. F(1) has five subunits: alpha(3), beta(3), gamma(1), delta(1), epsilon(1). F(0) has three main subunits: a(1), b(2) and c(10-14). The alpha and beta chains form an alternating ring which encloses part of the gamma chain. F(1) is attached to F(0) by a central stalk formed by the gamma and epsilon chains, while a peripheral stalk is formed by the delta and b chains.</text>
</comment>
<evidence type="ECO:0000313" key="15">
    <source>
        <dbReference type="EMBL" id="WIW70968.1"/>
    </source>
</evidence>
<accession>A0A9Y2ESI6</accession>
<dbReference type="GO" id="GO:0046933">
    <property type="term" value="F:proton-transporting ATP synthase activity, rotational mechanism"/>
    <property type="evidence" value="ECO:0007669"/>
    <property type="project" value="UniProtKB-UniRule"/>
</dbReference>
<evidence type="ECO:0000256" key="3">
    <source>
        <dbReference type="ARBA" id="ARBA00022547"/>
    </source>
</evidence>
<comment type="subcellular location">
    <subcellularLocation>
        <location evidence="12">Cell membrane</location>
        <topology evidence="12">Single-pass membrane protein</topology>
    </subcellularLocation>
    <subcellularLocation>
        <location evidence="11">Endomembrane system</location>
        <topology evidence="11">Single-pass membrane protein</topology>
    </subcellularLocation>
</comment>
<dbReference type="Proteomes" id="UP001243623">
    <property type="component" value="Chromosome"/>
</dbReference>